<comment type="cofactor">
    <cofactor evidence="2">
        <name>Zn(2+)</name>
        <dbReference type="ChEBI" id="CHEBI:29105"/>
    </cofactor>
</comment>
<name>A0A7W7PU37_9ACTN</name>
<evidence type="ECO:0000256" key="10">
    <source>
        <dbReference type="ARBA" id="ARBA00022801"/>
    </source>
</evidence>
<comment type="similarity">
    <text evidence="4">Belongs to the peptidase M7 family.</text>
</comment>
<keyword evidence="7" id="KW-0964">Secreted</keyword>
<feature type="compositionally biased region" description="Low complexity" evidence="15">
    <location>
        <begin position="90"/>
        <end position="103"/>
    </location>
</feature>
<comment type="caution">
    <text evidence="16">The sequence shown here is derived from an EMBL/GenBank/DDBJ whole genome shotgun (WGS) entry which is preliminary data.</text>
</comment>
<protein>
    <recommendedName>
        <fullName evidence="6">Extracellular small neutral protease</fullName>
        <ecNumber evidence="5">3.4.24.77</ecNumber>
    </recommendedName>
    <alternativeName>
        <fullName evidence="14">Snapalysin</fullName>
    </alternativeName>
</protein>
<keyword evidence="11" id="KW-0862">Zinc</keyword>
<dbReference type="GO" id="GO:0006508">
    <property type="term" value="P:proteolysis"/>
    <property type="evidence" value="ECO:0007669"/>
    <property type="project" value="UniProtKB-KW"/>
</dbReference>
<keyword evidence="13" id="KW-1015">Disulfide bond</keyword>
<dbReference type="SUPFAM" id="SSF55486">
    <property type="entry name" value="Metalloproteases ('zincins'), catalytic domain"/>
    <property type="match status" value="1"/>
</dbReference>
<evidence type="ECO:0000256" key="14">
    <source>
        <dbReference type="ARBA" id="ARBA00029927"/>
    </source>
</evidence>
<dbReference type="Gene3D" id="3.40.390.10">
    <property type="entry name" value="Collagenase (Catalytic Domain)"/>
    <property type="match status" value="1"/>
</dbReference>
<keyword evidence="10 16" id="KW-0378">Hydrolase</keyword>
<feature type="compositionally biased region" description="Basic and acidic residues" evidence="15">
    <location>
        <begin position="160"/>
        <end position="172"/>
    </location>
</feature>
<reference evidence="16 17" key="1">
    <citation type="submission" date="2020-08" db="EMBL/GenBank/DDBJ databases">
        <title>Genomic Encyclopedia of Type Strains, Phase III (KMG-III): the genomes of soil and plant-associated and newly described type strains.</title>
        <authorList>
            <person name="Whitman W."/>
        </authorList>
    </citation>
    <scope>NUCLEOTIDE SEQUENCE [LARGE SCALE GENOMIC DNA]</scope>
    <source>
        <strain evidence="16 17">CECT 3273</strain>
    </source>
</reference>
<keyword evidence="8" id="KW-0645">Protease</keyword>
<gene>
    <name evidence="16" type="ORF">FHS37_005387</name>
</gene>
<evidence type="ECO:0000256" key="15">
    <source>
        <dbReference type="SAM" id="MobiDB-lite"/>
    </source>
</evidence>
<dbReference type="InterPro" id="IPR000013">
    <property type="entry name" value="Peptidase_M7"/>
</dbReference>
<dbReference type="EC" id="3.4.24.77" evidence="5"/>
<dbReference type="InterPro" id="IPR024079">
    <property type="entry name" value="MetalloPept_cat_dom_sf"/>
</dbReference>
<evidence type="ECO:0000256" key="4">
    <source>
        <dbReference type="ARBA" id="ARBA00006571"/>
    </source>
</evidence>
<proteinExistence type="inferred from homology"/>
<keyword evidence="12" id="KW-0482">Metalloprotease</keyword>
<feature type="region of interest" description="Disordered" evidence="15">
    <location>
        <begin position="127"/>
        <end position="205"/>
    </location>
</feature>
<evidence type="ECO:0000256" key="6">
    <source>
        <dbReference type="ARBA" id="ARBA00019129"/>
    </source>
</evidence>
<comment type="catalytic activity">
    <reaction evidence="1">
        <text>Hydrolyzes proteins with a preference for Tyr or Phe in the P1' position. Has no action on amino-acid p-nitroanilides.</text>
        <dbReference type="EC" id="3.4.24.77"/>
    </reaction>
</comment>
<evidence type="ECO:0000256" key="1">
    <source>
        <dbReference type="ARBA" id="ARBA00000612"/>
    </source>
</evidence>
<dbReference type="Proteomes" id="UP000579523">
    <property type="component" value="Unassembled WGS sequence"/>
</dbReference>
<accession>A0A7W7PU37</accession>
<evidence type="ECO:0000256" key="3">
    <source>
        <dbReference type="ARBA" id="ARBA00004613"/>
    </source>
</evidence>
<evidence type="ECO:0000256" key="2">
    <source>
        <dbReference type="ARBA" id="ARBA00001947"/>
    </source>
</evidence>
<keyword evidence="17" id="KW-1185">Reference proteome</keyword>
<comment type="subcellular location">
    <subcellularLocation>
        <location evidence="3">Secreted</location>
    </subcellularLocation>
</comment>
<sequence>MHVRTPTGGPAAALVVSVPLLDGPAAAAPSSDTAAPPAAARVPTHDASGSAEFASAADREGDDLERERRRRRTAPGRARAAGRHPGPGGRRAAARPARPLGEGTVRIGRQAGDQGCHTVRVSAHELGHIPGLPDRKPGPCSRLTSGSSAGVPCANPLPERGGEGGGRGEHRGSGLRRAAGAAGRPRPGLTGRADRCTRPLSTVLV</sequence>
<keyword evidence="9" id="KW-0479">Metal-binding</keyword>
<evidence type="ECO:0000256" key="7">
    <source>
        <dbReference type="ARBA" id="ARBA00022525"/>
    </source>
</evidence>
<feature type="compositionally biased region" description="Basic and acidic residues" evidence="15">
    <location>
        <begin position="127"/>
        <end position="137"/>
    </location>
</feature>
<dbReference type="AlphaFoldDB" id="A0A7W7PU37"/>
<evidence type="ECO:0000313" key="17">
    <source>
        <dbReference type="Proteomes" id="UP000579523"/>
    </source>
</evidence>
<evidence type="ECO:0000256" key="9">
    <source>
        <dbReference type="ARBA" id="ARBA00022723"/>
    </source>
</evidence>
<organism evidence="16 17">
    <name type="scientific">Streptomyces griseomycini</name>
    <dbReference type="NCBI Taxonomy" id="66895"/>
    <lineage>
        <taxon>Bacteria</taxon>
        <taxon>Bacillati</taxon>
        <taxon>Actinomycetota</taxon>
        <taxon>Actinomycetes</taxon>
        <taxon>Kitasatosporales</taxon>
        <taxon>Streptomycetaceae</taxon>
        <taxon>Streptomyces</taxon>
    </lineage>
</organism>
<feature type="compositionally biased region" description="Low complexity" evidence="15">
    <location>
        <begin position="175"/>
        <end position="191"/>
    </location>
</feature>
<evidence type="ECO:0000256" key="11">
    <source>
        <dbReference type="ARBA" id="ARBA00022833"/>
    </source>
</evidence>
<dbReference type="GO" id="GO:0005576">
    <property type="term" value="C:extracellular region"/>
    <property type="evidence" value="ECO:0007669"/>
    <property type="project" value="UniProtKB-SubCell"/>
</dbReference>
<evidence type="ECO:0000256" key="12">
    <source>
        <dbReference type="ARBA" id="ARBA00023049"/>
    </source>
</evidence>
<evidence type="ECO:0000256" key="5">
    <source>
        <dbReference type="ARBA" id="ARBA00012325"/>
    </source>
</evidence>
<evidence type="ECO:0000256" key="13">
    <source>
        <dbReference type="ARBA" id="ARBA00023157"/>
    </source>
</evidence>
<feature type="compositionally biased region" description="Low complexity" evidence="15">
    <location>
        <begin position="24"/>
        <end position="40"/>
    </location>
</feature>
<feature type="region of interest" description="Disordered" evidence="15">
    <location>
        <begin position="23"/>
        <end position="112"/>
    </location>
</feature>
<dbReference type="GO" id="GO:0004222">
    <property type="term" value="F:metalloendopeptidase activity"/>
    <property type="evidence" value="ECO:0007669"/>
    <property type="project" value="InterPro"/>
</dbReference>
<dbReference type="GO" id="GO:0008270">
    <property type="term" value="F:zinc ion binding"/>
    <property type="evidence" value="ECO:0007669"/>
    <property type="project" value="InterPro"/>
</dbReference>
<dbReference type="PRINTS" id="PR00787">
    <property type="entry name" value="NEUTRALPTASE"/>
</dbReference>
<dbReference type="Pfam" id="PF02031">
    <property type="entry name" value="Peptidase_M7"/>
    <property type="match status" value="1"/>
</dbReference>
<dbReference type="EMBL" id="JACHJI010000010">
    <property type="protein sequence ID" value="MBB4901300.1"/>
    <property type="molecule type" value="Genomic_DNA"/>
</dbReference>
<evidence type="ECO:0000256" key="8">
    <source>
        <dbReference type="ARBA" id="ARBA00022670"/>
    </source>
</evidence>
<evidence type="ECO:0000313" key="16">
    <source>
        <dbReference type="EMBL" id="MBB4901300.1"/>
    </source>
</evidence>